<dbReference type="AlphaFoldDB" id="B0DFJ1"/>
<evidence type="ECO:0000313" key="1">
    <source>
        <dbReference type="EMBL" id="EDR06714.1"/>
    </source>
</evidence>
<keyword evidence="2" id="KW-1185">Reference proteome</keyword>
<dbReference type="EMBL" id="DS547107">
    <property type="protein sequence ID" value="EDR06714.1"/>
    <property type="molecule type" value="Genomic_DNA"/>
</dbReference>
<organism evidence="2">
    <name type="scientific">Laccaria bicolor (strain S238N-H82 / ATCC MYA-4686)</name>
    <name type="common">Bicoloured deceiver</name>
    <name type="synonym">Laccaria laccata var. bicolor</name>
    <dbReference type="NCBI Taxonomy" id="486041"/>
    <lineage>
        <taxon>Eukaryota</taxon>
        <taxon>Fungi</taxon>
        <taxon>Dikarya</taxon>
        <taxon>Basidiomycota</taxon>
        <taxon>Agaricomycotina</taxon>
        <taxon>Agaricomycetes</taxon>
        <taxon>Agaricomycetidae</taxon>
        <taxon>Agaricales</taxon>
        <taxon>Agaricineae</taxon>
        <taxon>Hydnangiaceae</taxon>
        <taxon>Laccaria</taxon>
    </lineage>
</organism>
<protein>
    <submittedName>
        <fullName evidence="1">Predicted protein</fullName>
    </submittedName>
</protein>
<name>B0DFJ1_LACBS</name>
<accession>B0DFJ1</accession>
<sequence length="184" mass="20364">MWCYNYLTWIRVHPVGRKSAASALSAVENAEEDVWISIPAGQDDSQAPEDINYTPTSCWMVFELRWTSKIENELKEGCGEGNGAGLQGYDNEAVDNASGRIECVFELSGSEGGIAQATYPPPNYRRDYALRELTLVASSLITFTKKIWVGASGLLLFVLKSDLVFGEWLDCNNFPIPPGFLNEV</sequence>
<evidence type="ECO:0000313" key="2">
    <source>
        <dbReference type="Proteomes" id="UP000001194"/>
    </source>
</evidence>
<dbReference type="GeneID" id="6078241"/>
<dbReference type="KEGG" id="lbc:LACBIDRAFT_328644"/>
<gene>
    <name evidence="1" type="ORF">LACBIDRAFT_328644</name>
</gene>
<dbReference type="InParanoid" id="B0DFJ1"/>
<dbReference type="RefSeq" id="XP_001882561.1">
    <property type="nucleotide sequence ID" value="XM_001882526.1"/>
</dbReference>
<dbReference type="Proteomes" id="UP000001194">
    <property type="component" value="Unassembled WGS sequence"/>
</dbReference>
<proteinExistence type="predicted"/>
<reference evidence="1 2" key="1">
    <citation type="journal article" date="2008" name="Nature">
        <title>The genome of Laccaria bicolor provides insights into mycorrhizal symbiosis.</title>
        <authorList>
            <person name="Martin F."/>
            <person name="Aerts A."/>
            <person name="Ahren D."/>
            <person name="Brun A."/>
            <person name="Danchin E.G.J."/>
            <person name="Duchaussoy F."/>
            <person name="Gibon J."/>
            <person name="Kohler A."/>
            <person name="Lindquist E."/>
            <person name="Pereda V."/>
            <person name="Salamov A."/>
            <person name="Shapiro H.J."/>
            <person name="Wuyts J."/>
            <person name="Blaudez D."/>
            <person name="Buee M."/>
            <person name="Brokstein P."/>
            <person name="Canbaeck B."/>
            <person name="Cohen D."/>
            <person name="Courty P.E."/>
            <person name="Coutinho P.M."/>
            <person name="Delaruelle C."/>
            <person name="Detter J.C."/>
            <person name="Deveau A."/>
            <person name="DiFazio S."/>
            <person name="Duplessis S."/>
            <person name="Fraissinet-Tachet L."/>
            <person name="Lucic E."/>
            <person name="Frey-Klett P."/>
            <person name="Fourrey C."/>
            <person name="Feussner I."/>
            <person name="Gay G."/>
            <person name="Grimwood J."/>
            <person name="Hoegger P.J."/>
            <person name="Jain P."/>
            <person name="Kilaru S."/>
            <person name="Labbe J."/>
            <person name="Lin Y.C."/>
            <person name="Legue V."/>
            <person name="Le Tacon F."/>
            <person name="Marmeisse R."/>
            <person name="Melayah D."/>
            <person name="Montanini B."/>
            <person name="Muratet M."/>
            <person name="Nehls U."/>
            <person name="Niculita-Hirzel H."/>
            <person name="Oudot-Le Secq M.P."/>
            <person name="Peter M."/>
            <person name="Quesneville H."/>
            <person name="Rajashekar B."/>
            <person name="Reich M."/>
            <person name="Rouhier N."/>
            <person name="Schmutz J."/>
            <person name="Yin T."/>
            <person name="Chalot M."/>
            <person name="Henrissat B."/>
            <person name="Kuees U."/>
            <person name="Lucas S."/>
            <person name="Van de Peer Y."/>
            <person name="Podila G.K."/>
            <person name="Polle A."/>
            <person name="Pukkila P.J."/>
            <person name="Richardson P.M."/>
            <person name="Rouze P."/>
            <person name="Sanders I.R."/>
            <person name="Stajich J.E."/>
            <person name="Tunlid A."/>
            <person name="Tuskan G."/>
            <person name="Grigoriev I.V."/>
        </authorList>
    </citation>
    <scope>NUCLEOTIDE SEQUENCE [LARGE SCALE GENOMIC DNA]</scope>
    <source>
        <strain evidence="2">S238N-H82 / ATCC MYA-4686</strain>
    </source>
</reference>
<dbReference type="HOGENOM" id="CLU_1468405_0_0_1"/>